<dbReference type="EMBL" id="JAQQWE010000001">
    <property type="protein sequence ID" value="KAK7965859.1"/>
    <property type="molecule type" value="Genomic_DNA"/>
</dbReference>
<accession>A0ABR1QT77</accession>
<dbReference type="RefSeq" id="XP_066705251.1">
    <property type="nucleotide sequence ID" value="XM_066836358.1"/>
</dbReference>
<protein>
    <submittedName>
        <fullName evidence="1">Uncharacterized protein</fullName>
    </submittedName>
</protein>
<sequence>MVLCTENGTEEGSGLCVLVLRQVCMNKKRYSSDGRARDQAHIPAMHLQLCSTRHVEGLYLECAAAQVAMSEPDTLGAC</sequence>
<gene>
    <name evidence="1" type="ORF">PG986_000136</name>
</gene>
<proteinExistence type="predicted"/>
<organism evidence="1 2">
    <name type="scientific">Apiospora aurea</name>
    <dbReference type="NCBI Taxonomy" id="335848"/>
    <lineage>
        <taxon>Eukaryota</taxon>
        <taxon>Fungi</taxon>
        <taxon>Dikarya</taxon>
        <taxon>Ascomycota</taxon>
        <taxon>Pezizomycotina</taxon>
        <taxon>Sordariomycetes</taxon>
        <taxon>Xylariomycetidae</taxon>
        <taxon>Amphisphaeriales</taxon>
        <taxon>Apiosporaceae</taxon>
        <taxon>Apiospora</taxon>
    </lineage>
</organism>
<name>A0ABR1QT77_9PEZI</name>
<comment type="caution">
    <text evidence="1">The sequence shown here is derived from an EMBL/GenBank/DDBJ whole genome shotgun (WGS) entry which is preliminary data.</text>
</comment>
<reference evidence="1 2" key="1">
    <citation type="submission" date="2023-01" db="EMBL/GenBank/DDBJ databases">
        <title>Analysis of 21 Apiospora genomes using comparative genomics revels a genus with tremendous synthesis potential of carbohydrate active enzymes and secondary metabolites.</title>
        <authorList>
            <person name="Sorensen T."/>
        </authorList>
    </citation>
    <scope>NUCLEOTIDE SEQUENCE [LARGE SCALE GENOMIC DNA]</scope>
    <source>
        <strain evidence="1 2">CBS 24483</strain>
    </source>
</reference>
<keyword evidence="2" id="KW-1185">Reference proteome</keyword>
<dbReference type="GeneID" id="92069420"/>
<evidence type="ECO:0000313" key="1">
    <source>
        <dbReference type="EMBL" id="KAK7965859.1"/>
    </source>
</evidence>
<evidence type="ECO:0000313" key="2">
    <source>
        <dbReference type="Proteomes" id="UP001391051"/>
    </source>
</evidence>
<dbReference type="Proteomes" id="UP001391051">
    <property type="component" value="Unassembled WGS sequence"/>
</dbReference>